<dbReference type="Gene3D" id="1.20.140.10">
    <property type="entry name" value="Butyryl-CoA Dehydrogenase, subunit A, domain 3"/>
    <property type="match status" value="1"/>
</dbReference>
<evidence type="ECO:0000313" key="3">
    <source>
        <dbReference type="EMBL" id="NYI78231.1"/>
    </source>
</evidence>
<dbReference type="SUPFAM" id="SSF47203">
    <property type="entry name" value="Acyl-CoA dehydrogenase C-terminal domain-like"/>
    <property type="match status" value="1"/>
</dbReference>
<comment type="caution">
    <text evidence="3">The sequence shown here is derived from an EMBL/GenBank/DDBJ whole genome shotgun (WGS) entry which is preliminary data.</text>
</comment>
<keyword evidence="4" id="KW-1185">Reference proteome</keyword>
<dbReference type="InterPro" id="IPR036250">
    <property type="entry name" value="AcylCo_DH-like_C"/>
</dbReference>
<protein>
    <submittedName>
        <fullName evidence="3">Alkylation response protein AidB-like acyl-CoA dehydrogenase</fullName>
    </submittedName>
</protein>
<evidence type="ECO:0000313" key="4">
    <source>
        <dbReference type="Proteomes" id="UP000564496"/>
    </source>
</evidence>
<evidence type="ECO:0000259" key="2">
    <source>
        <dbReference type="Pfam" id="PF00441"/>
    </source>
</evidence>
<dbReference type="RefSeq" id="WP_008357858.1">
    <property type="nucleotide sequence ID" value="NZ_JACBZR010000001.1"/>
</dbReference>
<name>A0A7Z0ISS6_9ACTN</name>
<dbReference type="PANTHER" id="PTHR43884:SF12">
    <property type="entry name" value="ISOVALERYL-COA DEHYDROGENASE, MITOCHONDRIAL-RELATED"/>
    <property type="match status" value="1"/>
</dbReference>
<dbReference type="Pfam" id="PF00441">
    <property type="entry name" value="Acyl-CoA_dh_1"/>
    <property type="match status" value="1"/>
</dbReference>
<feature type="domain" description="Acyl-CoA dehydrogenase/oxidase C-terminal" evidence="2">
    <location>
        <begin position="82"/>
        <end position="165"/>
    </location>
</feature>
<gene>
    <name evidence="3" type="ORF">BJ988_002879</name>
</gene>
<sequence length="166" mass="17870">MSPPPVLAPTGVVAFVSADQSTETDTVDDFGRDLVAVFSAGVGLVLERVMIGEPDQGWNHLMRGLGVERLIIAVFSIGNGRRALLYDVAQAVDDGHEESLAKESSMAKMRATEDAKRAALEGMQLMGGAGYAREFGMEYQVRRALAPPIFGGTNEIQREIIAKSLF</sequence>
<dbReference type="PANTHER" id="PTHR43884">
    <property type="entry name" value="ACYL-COA DEHYDROGENASE"/>
    <property type="match status" value="1"/>
</dbReference>
<dbReference type="AlphaFoldDB" id="A0A7Z0ISS6"/>
<evidence type="ECO:0000256" key="1">
    <source>
        <dbReference type="ARBA" id="ARBA00022630"/>
    </source>
</evidence>
<accession>A0A7Z0ISS6</accession>
<keyword evidence="1" id="KW-0285">Flavoprotein</keyword>
<organism evidence="3 4">
    <name type="scientific">Nocardioides panzhihuensis</name>
    <dbReference type="NCBI Taxonomy" id="860243"/>
    <lineage>
        <taxon>Bacteria</taxon>
        <taxon>Bacillati</taxon>
        <taxon>Actinomycetota</taxon>
        <taxon>Actinomycetes</taxon>
        <taxon>Propionibacteriales</taxon>
        <taxon>Nocardioidaceae</taxon>
        <taxon>Nocardioides</taxon>
    </lineage>
</organism>
<dbReference type="GO" id="GO:0003995">
    <property type="term" value="F:acyl-CoA dehydrogenase activity"/>
    <property type="evidence" value="ECO:0007669"/>
    <property type="project" value="TreeGrafter"/>
</dbReference>
<reference evidence="3 4" key="1">
    <citation type="submission" date="2020-07" db="EMBL/GenBank/DDBJ databases">
        <title>Sequencing the genomes of 1000 actinobacteria strains.</title>
        <authorList>
            <person name="Klenk H.-P."/>
        </authorList>
    </citation>
    <scope>NUCLEOTIDE SEQUENCE [LARGE SCALE GENOMIC DNA]</scope>
    <source>
        <strain evidence="3 4">DSM 26487</strain>
    </source>
</reference>
<dbReference type="EMBL" id="JACBZR010000001">
    <property type="protein sequence ID" value="NYI78231.1"/>
    <property type="molecule type" value="Genomic_DNA"/>
</dbReference>
<dbReference type="Proteomes" id="UP000564496">
    <property type="component" value="Unassembled WGS sequence"/>
</dbReference>
<proteinExistence type="predicted"/>
<dbReference type="InterPro" id="IPR009075">
    <property type="entry name" value="AcylCo_DH/oxidase_C"/>
</dbReference>